<proteinExistence type="predicted"/>
<name>A0ABQ9EB37_TEGGR</name>
<accession>A0ABQ9EB37</accession>
<comment type="caution">
    <text evidence="1">The sequence shown here is derived from an EMBL/GenBank/DDBJ whole genome shotgun (WGS) entry which is preliminary data.</text>
</comment>
<organism evidence="1 2">
    <name type="scientific">Tegillarca granosa</name>
    <name type="common">Malaysian cockle</name>
    <name type="synonym">Anadara granosa</name>
    <dbReference type="NCBI Taxonomy" id="220873"/>
    <lineage>
        <taxon>Eukaryota</taxon>
        <taxon>Metazoa</taxon>
        <taxon>Spiralia</taxon>
        <taxon>Lophotrochozoa</taxon>
        <taxon>Mollusca</taxon>
        <taxon>Bivalvia</taxon>
        <taxon>Autobranchia</taxon>
        <taxon>Pteriomorphia</taxon>
        <taxon>Arcoida</taxon>
        <taxon>Arcoidea</taxon>
        <taxon>Arcidae</taxon>
        <taxon>Tegillarca</taxon>
    </lineage>
</organism>
<dbReference type="Proteomes" id="UP001217089">
    <property type="component" value="Unassembled WGS sequence"/>
</dbReference>
<evidence type="ECO:0000313" key="1">
    <source>
        <dbReference type="EMBL" id="KAJ8301097.1"/>
    </source>
</evidence>
<protein>
    <submittedName>
        <fullName evidence="1">Uncharacterized protein</fullName>
    </submittedName>
</protein>
<sequence>MATCGESSSPGFDGRGLLAPNKSPPITHQMNVGKPCSNCRDACPGFELHYWRCKQIFNTKIERSPLNGSMLICNIVQTVKVLWIEIKLCKLINKAFKRTATPESLLVECLNSSSSAELLRTLNRVNLSCTNII</sequence>
<keyword evidence="2" id="KW-1185">Reference proteome</keyword>
<gene>
    <name evidence="1" type="ORF">KUTeg_020084</name>
</gene>
<evidence type="ECO:0000313" key="2">
    <source>
        <dbReference type="Proteomes" id="UP001217089"/>
    </source>
</evidence>
<reference evidence="1 2" key="1">
    <citation type="submission" date="2022-12" db="EMBL/GenBank/DDBJ databases">
        <title>Chromosome-level genome of Tegillarca granosa.</title>
        <authorList>
            <person name="Kim J."/>
        </authorList>
    </citation>
    <scope>NUCLEOTIDE SEQUENCE [LARGE SCALE GENOMIC DNA]</scope>
    <source>
        <strain evidence="1">Teg-2019</strain>
        <tissue evidence="1">Adductor muscle</tissue>
    </source>
</reference>
<dbReference type="EMBL" id="JARBDR010000918">
    <property type="protein sequence ID" value="KAJ8301097.1"/>
    <property type="molecule type" value="Genomic_DNA"/>
</dbReference>